<evidence type="ECO:0000313" key="2">
    <source>
        <dbReference type="Proteomes" id="UP001483337"/>
    </source>
</evidence>
<organism evidence="1 2">
    <name type="scientific">Okeanomitos corallinicola TIOX110</name>
    <dbReference type="NCBI Taxonomy" id="3133117"/>
    <lineage>
        <taxon>Bacteria</taxon>
        <taxon>Bacillati</taxon>
        <taxon>Cyanobacteriota</taxon>
        <taxon>Cyanophyceae</taxon>
        <taxon>Nostocales</taxon>
        <taxon>Aphanizomenonaceae</taxon>
        <taxon>Okeanomitos</taxon>
    </lineage>
</organism>
<reference evidence="1 2" key="1">
    <citation type="submission" date="2024-04" db="EMBL/GenBank/DDBJ databases">
        <title>Okeanomitos corallinicola gen. &amp; sp. nov. (Nostocales, Cyanobacteria), a new toxic marine heterocyst-forming cyanobacterium from a coral reef.</title>
        <authorList>
            <person name="Li H."/>
            <person name="Li R."/>
            <person name="Kang J."/>
            <person name="Hii K.S."/>
            <person name="Mohamed H.F."/>
            <person name="Xu X."/>
            <person name="Luo Z."/>
        </authorList>
    </citation>
    <scope>NUCLEOTIDE SEQUENCE [LARGE SCALE GENOMIC DNA]</scope>
    <source>
        <strain evidence="1 2">TIOX110</strain>
    </source>
</reference>
<dbReference type="EMBL" id="CP150886">
    <property type="protein sequence ID" value="WZB88840.1"/>
    <property type="molecule type" value="Genomic_DNA"/>
</dbReference>
<gene>
    <name evidence="1" type="ORF">WJM97_03935</name>
</gene>
<protein>
    <recommendedName>
        <fullName evidence="3">Serine/threonine protein kinase</fullName>
    </recommendedName>
</protein>
<name>A0ABZ2UZ64_9CYAN</name>
<dbReference type="RefSeq" id="WP_353931745.1">
    <property type="nucleotide sequence ID" value="NZ_CP150886.1"/>
</dbReference>
<keyword evidence="2" id="KW-1185">Reference proteome</keyword>
<accession>A0ABZ2UZ64</accession>
<dbReference type="Proteomes" id="UP001483337">
    <property type="component" value="Chromosome"/>
</dbReference>
<sequence>MNNILPIGAILRERYQILDILSSNTGFGITYTVKDNNYPPTRILVLKQLKKPTDA</sequence>
<evidence type="ECO:0008006" key="3">
    <source>
        <dbReference type="Google" id="ProtNLM"/>
    </source>
</evidence>
<proteinExistence type="predicted"/>
<evidence type="ECO:0000313" key="1">
    <source>
        <dbReference type="EMBL" id="WZB88840.1"/>
    </source>
</evidence>